<sequence>MFDSEVLLPDLWDILGAVPVTLAMALGIFVFSTIVGSLFAMVEYRRVPLLRELVVAYKVVFKGVPMVIVIFLSYYGLPPTLQFLTSLVGIDYNGHSTPNWITLIVALTACVAAFQAEVVKGALNSFDNGQADAAYSLGYKRSQVFRRVMLPQVIVAAIPDLANSIMVIMKALSLGFAIEVVDIFAQSQLTAALNFYYLEAFLIAVVIYMVIAYIVTYAADRMERALRVWA</sequence>
<name>A0A179BLG8_RHILE</name>
<dbReference type="EMBL" id="LWBS01000326">
    <property type="protein sequence ID" value="OAP92566.1"/>
    <property type="molecule type" value="Genomic_DNA"/>
</dbReference>
<dbReference type="eggNOG" id="COG0765">
    <property type="taxonomic scope" value="Bacteria"/>
</dbReference>
<dbReference type="SUPFAM" id="SSF161098">
    <property type="entry name" value="MetI-like"/>
    <property type="match status" value="1"/>
</dbReference>
<dbReference type="InterPro" id="IPR010065">
    <property type="entry name" value="AA_ABC_transptr_permease_3TM"/>
</dbReference>
<dbReference type="CDD" id="cd06261">
    <property type="entry name" value="TM_PBP2"/>
    <property type="match status" value="1"/>
</dbReference>
<comment type="similarity">
    <text evidence="2">Belongs to the binding-protein-dependent transport system permease family. HisMQ subfamily.</text>
</comment>
<evidence type="ECO:0000256" key="5">
    <source>
        <dbReference type="ARBA" id="ARBA00022692"/>
    </source>
</evidence>
<feature type="transmembrane region" description="Helical" evidence="9">
    <location>
        <begin position="97"/>
        <end position="116"/>
    </location>
</feature>
<reference evidence="12" key="1">
    <citation type="submission" date="2016-04" db="EMBL/GenBank/DDBJ databases">
        <title>Fast-growing isolate from the root nodules of Vavilovia formosa.</title>
        <authorList>
            <person name="Kimeklis A."/>
            <person name="Safronova V."/>
            <person name="Belimov A."/>
            <person name="Andronov E."/>
        </authorList>
    </citation>
    <scope>NUCLEOTIDE SEQUENCE [LARGE SCALE GENOMIC DNA]</scope>
    <source>
        <strain evidence="12">Vaf-46</strain>
    </source>
</reference>
<keyword evidence="5 9" id="KW-0812">Transmembrane</keyword>
<keyword evidence="7 9" id="KW-1133">Transmembrane helix</keyword>
<feature type="transmembrane region" description="Helical" evidence="9">
    <location>
        <begin position="153"/>
        <end position="176"/>
    </location>
</feature>
<dbReference type="InterPro" id="IPR043429">
    <property type="entry name" value="ArtM/GltK/GlnP/TcyL/YhdX-like"/>
</dbReference>
<accession>A0A179BLG8</accession>
<evidence type="ECO:0000256" key="9">
    <source>
        <dbReference type="RuleBase" id="RU363032"/>
    </source>
</evidence>
<feature type="transmembrane region" description="Helical" evidence="9">
    <location>
        <begin position="54"/>
        <end position="77"/>
    </location>
</feature>
<evidence type="ECO:0000313" key="13">
    <source>
        <dbReference type="Proteomes" id="UP000471560"/>
    </source>
</evidence>
<dbReference type="NCBIfam" id="TIGR01726">
    <property type="entry name" value="HEQRo_perm_3TM"/>
    <property type="match status" value="1"/>
</dbReference>
<dbReference type="AlphaFoldDB" id="A0A179BLG8"/>
<gene>
    <name evidence="12" type="ORF">A4U53_26100</name>
    <name evidence="11" type="ORF">GR204_14360</name>
</gene>
<dbReference type="GO" id="GO:0043190">
    <property type="term" value="C:ATP-binding cassette (ABC) transporter complex"/>
    <property type="evidence" value="ECO:0007669"/>
    <property type="project" value="InterPro"/>
</dbReference>
<proteinExistence type="inferred from homology"/>
<dbReference type="PANTHER" id="PTHR30614:SF0">
    <property type="entry name" value="L-CYSTINE TRANSPORT SYSTEM PERMEASE PROTEIN TCYL"/>
    <property type="match status" value="1"/>
</dbReference>
<reference evidence="11 13" key="2">
    <citation type="submission" date="2019-12" db="EMBL/GenBank/DDBJ databases">
        <title>Rhizobium genotypes associated with high levels of biological nitrogen fixation by grain legumes in a temperate-maritime cropping system.</title>
        <authorList>
            <person name="Maluk M."/>
            <person name="Francesc Ferrando Molina F."/>
            <person name="Lopez Del Egido L."/>
            <person name="Lafos M."/>
            <person name="Langarica-Fuentes A."/>
            <person name="Gebre Yohannes G."/>
            <person name="Young M.W."/>
            <person name="Martin P."/>
            <person name="Gantlett R."/>
            <person name="Kenicer G."/>
            <person name="Hawes C."/>
            <person name="Begg G.S."/>
            <person name="Quilliam R.S."/>
            <person name="Squire G.R."/>
            <person name="Poole P.S."/>
            <person name="Young P.W."/>
            <person name="Iannetta P.M."/>
            <person name="James E.K."/>
        </authorList>
    </citation>
    <scope>NUCLEOTIDE SEQUENCE [LARGE SCALE GENOMIC DNA]</scope>
    <source>
        <strain evidence="11 13">JHI1096</strain>
    </source>
</reference>
<dbReference type="PANTHER" id="PTHR30614">
    <property type="entry name" value="MEMBRANE COMPONENT OF AMINO ACID ABC TRANSPORTER"/>
    <property type="match status" value="1"/>
</dbReference>
<evidence type="ECO:0000256" key="4">
    <source>
        <dbReference type="ARBA" id="ARBA00022475"/>
    </source>
</evidence>
<feature type="domain" description="ABC transmembrane type-1" evidence="10">
    <location>
        <begin position="18"/>
        <end position="219"/>
    </location>
</feature>
<keyword evidence="3 9" id="KW-0813">Transport</keyword>
<dbReference type="InterPro" id="IPR035906">
    <property type="entry name" value="MetI-like_sf"/>
</dbReference>
<keyword evidence="4" id="KW-1003">Cell membrane</keyword>
<feature type="transmembrane region" description="Helical" evidence="9">
    <location>
        <begin position="196"/>
        <end position="219"/>
    </location>
</feature>
<keyword evidence="8 9" id="KW-0472">Membrane</keyword>
<dbReference type="EMBL" id="WUEZ01000014">
    <property type="protein sequence ID" value="NEI35159.1"/>
    <property type="molecule type" value="Genomic_DNA"/>
</dbReference>
<protein>
    <submittedName>
        <fullName evidence="11">ABC transporter permease subunit</fullName>
    </submittedName>
    <submittedName>
        <fullName evidence="12">Amino acid ABC transporter</fullName>
    </submittedName>
</protein>
<dbReference type="Pfam" id="PF00528">
    <property type="entry name" value="BPD_transp_1"/>
    <property type="match status" value="1"/>
</dbReference>
<keyword evidence="6" id="KW-0029">Amino-acid transport</keyword>
<organism evidence="12">
    <name type="scientific">Rhizobium leguminosarum</name>
    <dbReference type="NCBI Taxonomy" id="384"/>
    <lineage>
        <taxon>Bacteria</taxon>
        <taxon>Pseudomonadati</taxon>
        <taxon>Pseudomonadota</taxon>
        <taxon>Alphaproteobacteria</taxon>
        <taxon>Hyphomicrobiales</taxon>
        <taxon>Rhizobiaceae</taxon>
        <taxon>Rhizobium/Agrobacterium group</taxon>
        <taxon>Rhizobium</taxon>
    </lineage>
</organism>
<dbReference type="GO" id="GO:0006865">
    <property type="term" value="P:amino acid transport"/>
    <property type="evidence" value="ECO:0007669"/>
    <property type="project" value="UniProtKB-KW"/>
</dbReference>
<evidence type="ECO:0000256" key="7">
    <source>
        <dbReference type="ARBA" id="ARBA00022989"/>
    </source>
</evidence>
<evidence type="ECO:0000256" key="6">
    <source>
        <dbReference type="ARBA" id="ARBA00022970"/>
    </source>
</evidence>
<dbReference type="InterPro" id="IPR000515">
    <property type="entry name" value="MetI-like"/>
</dbReference>
<evidence type="ECO:0000313" key="12">
    <source>
        <dbReference type="EMBL" id="OAP92566.1"/>
    </source>
</evidence>
<dbReference type="Proteomes" id="UP000471560">
    <property type="component" value="Unassembled WGS sequence"/>
</dbReference>
<evidence type="ECO:0000256" key="2">
    <source>
        <dbReference type="ARBA" id="ARBA00010072"/>
    </source>
</evidence>
<dbReference type="PROSITE" id="PS50928">
    <property type="entry name" value="ABC_TM1"/>
    <property type="match status" value="1"/>
</dbReference>
<dbReference type="RefSeq" id="WP_064248618.1">
    <property type="nucleotide sequence ID" value="NZ_CAXURF020000001.1"/>
</dbReference>
<evidence type="ECO:0000256" key="3">
    <source>
        <dbReference type="ARBA" id="ARBA00022448"/>
    </source>
</evidence>
<evidence type="ECO:0000259" key="10">
    <source>
        <dbReference type="PROSITE" id="PS50928"/>
    </source>
</evidence>
<dbReference type="Gene3D" id="1.10.3720.10">
    <property type="entry name" value="MetI-like"/>
    <property type="match status" value="1"/>
</dbReference>
<comment type="subcellular location">
    <subcellularLocation>
        <location evidence="1">Cell inner membrane</location>
        <topology evidence="1">Multi-pass membrane protein</topology>
    </subcellularLocation>
    <subcellularLocation>
        <location evidence="9">Cell membrane</location>
        <topology evidence="9">Multi-pass membrane protein</topology>
    </subcellularLocation>
</comment>
<comment type="caution">
    <text evidence="12">The sequence shown here is derived from an EMBL/GenBank/DDBJ whole genome shotgun (WGS) entry which is preliminary data.</text>
</comment>
<evidence type="ECO:0000256" key="1">
    <source>
        <dbReference type="ARBA" id="ARBA00004429"/>
    </source>
</evidence>
<evidence type="ECO:0000256" key="8">
    <source>
        <dbReference type="ARBA" id="ARBA00023136"/>
    </source>
</evidence>
<dbReference type="GO" id="GO:0022857">
    <property type="term" value="F:transmembrane transporter activity"/>
    <property type="evidence" value="ECO:0007669"/>
    <property type="project" value="InterPro"/>
</dbReference>
<evidence type="ECO:0000313" key="11">
    <source>
        <dbReference type="EMBL" id="NEI35159.1"/>
    </source>
</evidence>
<feature type="transmembrane region" description="Helical" evidence="9">
    <location>
        <begin position="20"/>
        <end position="42"/>
    </location>
</feature>